<dbReference type="CDD" id="cd06558">
    <property type="entry name" value="crotonase-like"/>
    <property type="match status" value="1"/>
</dbReference>
<dbReference type="InterPro" id="IPR001753">
    <property type="entry name" value="Enoyl-CoA_hydra/iso"/>
</dbReference>
<evidence type="ECO:0000313" key="1">
    <source>
        <dbReference type="EMBL" id="PQP23565.1"/>
    </source>
</evidence>
<dbReference type="SUPFAM" id="SSF52096">
    <property type="entry name" value="ClpP/crotonase"/>
    <property type="match status" value="1"/>
</dbReference>
<dbReference type="GO" id="GO:0006635">
    <property type="term" value="P:fatty acid beta-oxidation"/>
    <property type="evidence" value="ECO:0007669"/>
    <property type="project" value="TreeGrafter"/>
</dbReference>
<dbReference type="Proteomes" id="UP000239290">
    <property type="component" value="Unassembled WGS sequence"/>
</dbReference>
<name>A0A2S8J967_RHOOP</name>
<evidence type="ECO:0000313" key="2">
    <source>
        <dbReference type="Proteomes" id="UP000239290"/>
    </source>
</evidence>
<dbReference type="PANTHER" id="PTHR11941:SF54">
    <property type="entry name" value="ENOYL-COA HYDRATASE, MITOCHONDRIAL"/>
    <property type="match status" value="1"/>
</dbReference>
<reference evidence="2" key="1">
    <citation type="submission" date="2018-02" db="EMBL/GenBank/DDBJ databases">
        <title>Draft genome sequencing of Rhodococcus opacus KU647198.</title>
        <authorList>
            <person name="Zheng B.-X."/>
        </authorList>
    </citation>
    <scope>NUCLEOTIDE SEQUENCE [LARGE SCALE GENOMIC DNA]</scope>
    <source>
        <strain evidence="2">04-OD7</strain>
    </source>
</reference>
<evidence type="ECO:0008006" key="3">
    <source>
        <dbReference type="Google" id="ProtNLM"/>
    </source>
</evidence>
<dbReference type="EMBL" id="PUIO01000020">
    <property type="protein sequence ID" value="PQP23565.1"/>
    <property type="molecule type" value="Genomic_DNA"/>
</dbReference>
<comment type="caution">
    <text evidence="1">The sequence shown here is derived from an EMBL/GenBank/DDBJ whole genome shotgun (WGS) entry which is preliminary data.</text>
</comment>
<dbReference type="GO" id="GO:0003824">
    <property type="term" value="F:catalytic activity"/>
    <property type="evidence" value="ECO:0007669"/>
    <property type="project" value="UniProtKB-ARBA"/>
</dbReference>
<dbReference type="Gene3D" id="3.90.226.10">
    <property type="entry name" value="2-enoyl-CoA Hydratase, Chain A, domain 1"/>
    <property type="match status" value="1"/>
</dbReference>
<organism evidence="1 2">
    <name type="scientific">Rhodococcus opacus</name>
    <name type="common">Nocardia opaca</name>
    <dbReference type="NCBI Taxonomy" id="37919"/>
    <lineage>
        <taxon>Bacteria</taxon>
        <taxon>Bacillati</taxon>
        <taxon>Actinomycetota</taxon>
        <taxon>Actinomycetes</taxon>
        <taxon>Mycobacteriales</taxon>
        <taxon>Nocardiaceae</taxon>
        <taxon>Rhodococcus</taxon>
    </lineage>
</organism>
<dbReference type="InterPro" id="IPR029045">
    <property type="entry name" value="ClpP/crotonase-like_dom_sf"/>
</dbReference>
<protein>
    <recommendedName>
        <fullName evidence="3">Enoyl-CoA hydratase</fullName>
    </recommendedName>
</protein>
<proteinExistence type="predicted"/>
<gene>
    <name evidence="1" type="ORF">C5613_18550</name>
</gene>
<accession>A0A2S8J967</accession>
<dbReference type="AlphaFoldDB" id="A0A2S8J967"/>
<sequence length="271" mass="28380">MRTPRSARSVACCARSSAPRSCRMSENQFTLTRHPDGPVAIFTITRPDRANALSHTVVDGLIAALETLPEDCEALLIAGNATVFSAGADLGCVRGRCADPRPIQPLLDALTTAIQAAPFPVAALIDGPCVGAAVEVVLTCDARFATTGASLRIPATEIGTVYRSTGVENLRRRLPFVALQSLLLFGNTIPAAHAQAWGLVESVSDPDAAVAEFLVKLTRISTRPGVFAAQKASLNVAAGAVSLSAESHKAITDIRNENAGSQAPQVEMQSR</sequence>
<dbReference type="Pfam" id="PF00378">
    <property type="entry name" value="ECH_1"/>
    <property type="match status" value="1"/>
</dbReference>
<dbReference type="PANTHER" id="PTHR11941">
    <property type="entry name" value="ENOYL-COA HYDRATASE-RELATED"/>
    <property type="match status" value="1"/>
</dbReference>